<feature type="domain" description="Fibronectin type-III" evidence="4">
    <location>
        <begin position="903"/>
        <end position="1003"/>
    </location>
</feature>
<dbReference type="Pfam" id="PF00041">
    <property type="entry name" value="fn3"/>
    <property type="match status" value="2"/>
</dbReference>
<dbReference type="InterPro" id="IPR003961">
    <property type="entry name" value="FN3_dom"/>
</dbReference>
<evidence type="ECO:0000313" key="6">
    <source>
        <dbReference type="Proteomes" id="UP000035648"/>
    </source>
</evidence>
<feature type="domain" description="Fibronectin type-III" evidence="4">
    <location>
        <begin position="2794"/>
        <end position="2880"/>
    </location>
</feature>
<feature type="compositionally biased region" description="Low complexity" evidence="2">
    <location>
        <begin position="2587"/>
        <end position="2602"/>
    </location>
</feature>
<dbReference type="Gene3D" id="2.60.40.10">
    <property type="entry name" value="Immunoglobulins"/>
    <property type="match status" value="5"/>
</dbReference>
<evidence type="ECO:0000256" key="1">
    <source>
        <dbReference type="ARBA" id="ARBA00022737"/>
    </source>
</evidence>
<dbReference type="PANTHER" id="PTHR13817">
    <property type="entry name" value="TITIN"/>
    <property type="match status" value="1"/>
</dbReference>
<dbReference type="SMART" id="SM00060">
    <property type="entry name" value="FN3"/>
    <property type="match status" value="10"/>
</dbReference>
<dbReference type="InterPro" id="IPR050964">
    <property type="entry name" value="Striated_Muscle_Regulatory"/>
</dbReference>
<dbReference type="EMBL" id="CP011213">
    <property type="protein sequence ID" value="AKM82385.1"/>
    <property type="molecule type" value="Genomic_DNA"/>
</dbReference>
<dbReference type="InterPro" id="IPR013783">
    <property type="entry name" value="Ig-like_fold"/>
</dbReference>
<dbReference type="CDD" id="cd00063">
    <property type="entry name" value="FN3"/>
    <property type="match status" value="2"/>
</dbReference>
<feature type="transmembrane region" description="Helical" evidence="3">
    <location>
        <begin position="63"/>
        <end position="84"/>
    </location>
</feature>
<protein>
    <submittedName>
        <fullName evidence="5">Cellulose 1,4-beta-cellobiosidase</fullName>
    </submittedName>
</protein>
<dbReference type="InterPro" id="IPR008964">
    <property type="entry name" value="Invasin/intimin_cell_adhesion"/>
</dbReference>
<evidence type="ECO:0000259" key="4">
    <source>
        <dbReference type="PROSITE" id="PS50853"/>
    </source>
</evidence>
<gene>
    <name evidence="5" type="ORF">UT28_C0001G0581</name>
</gene>
<keyword evidence="1" id="KW-0677">Repeat</keyword>
<dbReference type="KEGG" id="bbgw:UT28_C0001G0581"/>
<dbReference type="InterPro" id="IPR036116">
    <property type="entry name" value="FN3_sf"/>
</dbReference>
<name>A0A0G4B464_9BACT</name>
<dbReference type="InterPro" id="IPR008969">
    <property type="entry name" value="CarboxyPept-like_regulatory"/>
</dbReference>
<proteinExistence type="predicted"/>
<feature type="domain" description="Fibronectin type-III" evidence="4">
    <location>
        <begin position="799"/>
        <end position="899"/>
    </location>
</feature>
<dbReference type="SUPFAM" id="SSF49464">
    <property type="entry name" value="Carboxypeptidase regulatory domain-like"/>
    <property type="match status" value="2"/>
</dbReference>
<dbReference type="STRING" id="1618337.UT28_C0001G0581"/>
<keyword evidence="3" id="KW-0812">Transmembrane</keyword>
<feature type="domain" description="Fibronectin type-III" evidence="4">
    <location>
        <begin position="2384"/>
        <end position="2473"/>
    </location>
</feature>
<dbReference type="PANTHER" id="PTHR13817:SF166">
    <property type="entry name" value="NEURONAL IGCAM-RELATED"/>
    <property type="match status" value="1"/>
</dbReference>
<dbReference type="Proteomes" id="UP000035648">
    <property type="component" value="Chromosome"/>
</dbReference>
<dbReference type="SUPFAM" id="SSF49373">
    <property type="entry name" value="Invasin/intimin cell-adhesion fragments"/>
    <property type="match status" value="1"/>
</dbReference>
<evidence type="ECO:0000313" key="5">
    <source>
        <dbReference type="EMBL" id="AKM82385.1"/>
    </source>
</evidence>
<feature type="transmembrane region" description="Helical" evidence="3">
    <location>
        <begin position="3223"/>
        <end position="3240"/>
    </location>
</feature>
<sequence>MSKGEGLYPAPTRKRIEDLDAQIAGIQKGTRALVPAIIPLHDILRQKFRWYYKWTAWPASKTINLLVLFIYLIGASWFGAHFFMNSKMAKAATITTLSYATGNGSGSTVTNPAGATSDKATYLSAATDFEGPKTSGTEIATADYSNIASSNDVRYTTTIAPILGKAPYQIFRFYIDPAVINKTAITRFVFTHEGYSTRATYHSRTITVFGGVATVNETTNVTDTNLALSFDTTSLNISNYVDSSNYVYFMVKGIVATPAVASTLNTDYVKLDVTTIVPPSAPTITAPNGGESWEPGSINNVIWDTAGSGLKYQVEAQNMTQYDNFNDNSIDGAKWTGGGTSNGVTLAETGGEIKISGTNSSAGNIYPTLNSGYTPSVVTQVAQVKLKTPTAPASVGTFYEFGLAGDGGAFPIEIQYTTSGWRLAFYDPITQWAYTAYSVIGNESTEFKTLKIVYNINHPASQSPAPVNTGYAYGYVYDANGTEHYLGNFAIKGITLGDNIGVYLKGAVGPGVAVDGRFDDFMFYPVSSTVSDDFDTQSDGENPTGWVVAGEPTNGSIEVDSAQSFSTSNSLLLLRNVINNSNINANKNFTALDGIVYTSFNFRADGTTMTDKLFQLRNASGNEKVHMNFAPDGHIYAQSTDWAAVDLGTYSANTWYNVLIKTDCQREKYDVYINGVLKVSNLQVVNTTNQKTISRAQIHNTGNLTSGSRSIWFDSIQIYNEFKNISGLTAADATSASWDSTGWADGTNYLVRNRAYNTTDNLFGPYDHSDDVFGLVLAPAEDVPATPSVIAPANNGTGVITNPTGTSSDYSGNPSQLSASWEIYDDAGLAAENLVWSKYADTTNLTSIVVNSTNGTFSNSLAGQTTLASGTDYWIHVRHTNSIGDSEWSTANKFTTAIDAPTAPTNIGINSLTNAGFNATWTDNSTNESDFKVYISTVVANNDCQDAGTTWGTASLAGGADVATKAISGLTGNTQYCVKVTSTNVAGDSAPAYLAIPNYTLANVPTAPTIDATSSTSLTTIININSNPATTEFAISCDSDEMFLNYTTNACESIVDDSDHWRTFTNWGDASGFTQTGLNVNSSHVYKVMARNADKNNTNLSASTSKFTLSDTPASPDVTNTTLTTSLEIAIAADTNPASTEFAISCDSDEAFLNYTTNACETIADDSDHWRTAEGWGAFGKTDLLANTNHTYKVKSRNGDKVASVFSVGSSKYTLIEIPVISFGDIASASIALTGGTLSNINVGSSGVWFEETSGNTGGGNLVNPDGFGAWKTTNSIIDASLVSSTTYSYKAKAKNGDGTETVFSSPDASQITSAASSPPEAPTIGTPVVASATAIDWHFVDNSTDETGFKIYDGSNNLVATCATSNISVCTETGLSPNTQYSGRYVVAYNEAGNSSSSTNASAVYTLANTPLAPTVNTVDNHPGELIVVVNTNSNPVNTVFAIQETQVSGGKYVQADGSLNTSAVWQNVAQWGNITGVNITGLTVDTQYTFKVRVKNGDDVESPSPQFGPTAQQTTLTATTACNWTNDGTNNLWSNELNWSCAHVPTNADDAILDGAISNDNMTIDISATTGSLTIKGTNLPTGGDTAYTGTITESANLTTDNTNTKSGLFYFAGGTYNAGSHTITAMGNFTLAGGTFNKDTSTLVMKGTGSVTTGGQALNNLQISAIRSTSTSFRSEAHNAVALNTAGSIDLTVNKPSGVVSGDMMIAVFSSGSSNLSTISVASGWNLIRSLSDATNGNYAYAYSKQATGSEPSTYTFGFTGTGGYACDIYAYQGGTVSIDSYSSSFYSMTGSHDPITLTIPQITTVSTNTVLVSLFVSRMADSSTATLSTPVGGVSRANFTMSVPTPTRYFVNSLSDETLSVSGATGTRSSIANESSAFSAIGFMVAFENPPVNSSVIASDDLILSGALTTDANQTFGTGGNAVTIGGNIANSGILTANNSTIYIAGNYTNSGTFTYGTSTVNLNGTGAQTFTAGGTDSTKQLYNLVAANSSGNGIGVTFADSLTINGSFTNTTIDSKLTFNAGSTYTFPIIDLAGTDGHTILLRSSASSAWNLNVDADSVVHYIDAAYSNANHTINDTDGGVDSLNNTNWVFVNAPTAPTIGTPQVLSTTSIRWTFTDNASNETGFKIYDGTNTLKATCATANLTYCDEVALSPNTQYSGRYAVAYNDGGDSIHSADAVAKYTYIENPTGMTNSVNATTISTSATGALSNLGAGQTGFYFTSSQPGSNTCFNNWIQDNLCLNDNLTPNSPYTYTVKARNGDGYETAISDPVSVYTLSNTPTAPSVSANYDEANGYYETISINANSNPDNTLYKIVYDTDPVGPFDSVLEDWTAHKNGDTITHASDLLCNSTYYYKVQAQNSDHDNSNYSPVSFDTTPPCAPIGLQNTNTTATSTLLDWSGETVLTTVYDVSFGTDTQATNLGETEGTATSQLVKSGLNSETTYYFKVRTVNTNGTGAWSGIANFTTPIAGSLLLIGLPGQSYVAGTGIVGDPNPQIAGQSFNGTVYSVNDNKILASTSVEMVTFSTITDSLISKFNNGSSAPSASQTLSSGQKTVSFTFYQAGQNIINMTGSTGSSSPFQVNPAVTSTTDSTVSPSSASLNVGQTAVETITLVDIYGNLISNRGVTVSTNQIGDIISFSSTKTNSNGQITAYIGSGFAHTSTLTIIDENGLTLSTHPQITFNNVKPTSIENPSNFIGTAGNSIASIGWTNPTSVYFDHTEIYRSQYAGQLGSKIADSTVDNSDNYVDSSLTNGTTYFYTLKSVDVYGNISSGTYQLALTPNAEVEPKLPAPTNLRATLINANEVNLAWDAPVGNLRVTGYHVYNADTNIQIDSTVDEAYHADGLSPETTYRFFVIAYNDAGNSGASNAVTIVTKAITGPTPPGPICHNGGGRVSYLVLGNMPSEVISGNSLPDSVSVKVIVADGGGQLCDGYQGTIYFTSTDEKADLRWDKTNSYTFTSFDAGLHEFDGKGFTLRTLGNQIITVTDGTVSGKAEIKVISNRSSDVVFSKAQGVVSDFVNKNATKVNTAVVTATTALLVTPAAVNAAIGLGNILPQLIYWFTQLLQMIGIRKKRKPWGIVFNSQTGQPVSLATVKIYDKEYNRLLESSVTDRDGRFGFLVRPGTFYLVLAKGGFIFPSQYKVSGFFENVYTGGNINIATKDEGAIDLNIPLDPQAKASVIFTLWANLIKINRFLQKIRIPLMAIGVIFAVIMIITNYNIIYALSLALYGILFVIEYLQSKRSRPYGVVSDVFGHPLAISIVRIYSKKTDRLIATDVTDNQGRFKFLVVPGIYYMTAAKPGYIDFKSHIMYLERERTMVTTNIKLKKMDRQ</sequence>
<keyword evidence="3" id="KW-0472">Membrane</keyword>
<dbReference type="Gene3D" id="2.60.40.1120">
    <property type="entry name" value="Carboxypeptidase-like, regulatory domain"/>
    <property type="match status" value="2"/>
</dbReference>
<organism evidence="5 6">
    <name type="scientific">Berkelbacteria bacterium GW2011_GWE1_39_12</name>
    <dbReference type="NCBI Taxonomy" id="1618337"/>
    <lineage>
        <taxon>Bacteria</taxon>
        <taxon>Candidatus Berkelbacteria</taxon>
    </lineage>
</organism>
<dbReference type="SUPFAM" id="SSF49265">
    <property type="entry name" value="Fibronectin type III"/>
    <property type="match status" value="7"/>
</dbReference>
<keyword evidence="3" id="KW-1133">Transmembrane helix</keyword>
<evidence type="ECO:0000256" key="2">
    <source>
        <dbReference type="SAM" id="MobiDB-lite"/>
    </source>
</evidence>
<accession>A0A0G4B464</accession>
<dbReference type="PROSITE" id="PS50853">
    <property type="entry name" value="FN3"/>
    <property type="match status" value="5"/>
</dbReference>
<feature type="region of interest" description="Disordered" evidence="2">
    <location>
        <begin position="2582"/>
        <end position="2602"/>
    </location>
</feature>
<feature type="domain" description="Fibronectin type-III" evidence="4">
    <location>
        <begin position="2283"/>
        <end position="2383"/>
    </location>
</feature>
<evidence type="ECO:0000256" key="3">
    <source>
        <dbReference type="SAM" id="Phobius"/>
    </source>
</evidence>
<reference evidence="5 6" key="1">
    <citation type="journal article" date="2015" name="Nature">
        <title>rRNA introns, odd ribosomes, and small enigmatic genomes across a large radiation of phyla.</title>
        <authorList>
            <person name="Brown C.T."/>
            <person name="Hug L.A."/>
            <person name="Thomas B.C."/>
            <person name="Sharon I."/>
            <person name="Castelle C.J."/>
            <person name="Singh A."/>
            <person name="Wilkins M.J."/>
            <person name="Williams K.H."/>
            <person name="Banfield J.F."/>
        </authorList>
    </citation>
    <scope>NUCLEOTIDE SEQUENCE [LARGE SCALE GENOMIC DNA]</scope>
</reference>